<evidence type="ECO:0000256" key="8">
    <source>
        <dbReference type="ARBA" id="ARBA00023157"/>
    </source>
</evidence>
<evidence type="ECO:0000256" key="12">
    <source>
        <dbReference type="PIRSR" id="PIRSR600823-5"/>
    </source>
</evidence>
<dbReference type="PROSITE" id="PS00436">
    <property type="entry name" value="PEROXIDASE_2"/>
    <property type="match status" value="1"/>
</dbReference>
<keyword evidence="10" id="KW-0106">Calcium</keyword>
<dbReference type="PRINTS" id="PR00458">
    <property type="entry name" value="PEROXIDASE"/>
</dbReference>
<comment type="cofactor">
    <cofactor evidence="2">
        <name>heme b</name>
        <dbReference type="ChEBI" id="CHEBI:60344"/>
    </cofactor>
</comment>
<dbReference type="GO" id="GO:0046872">
    <property type="term" value="F:metal ion binding"/>
    <property type="evidence" value="ECO:0007669"/>
    <property type="project" value="UniProtKB-KW"/>
</dbReference>
<evidence type="ECO:0000256" key="1">
    <source>
        <dbReference type="ARBA" id="ARBA00000189"/>
    </source>
</evidence>
<evidence type="ECO:0000256" key="7">
    <source>
        <dbReference type="ARBA" id="ARBA00023004"/>
    </source>
</evidence>
<dbReference type="Gene3D" id="1.10.520.10">
    <property type="match status" value="1"/>
</dbReference>
<feature type="signal peptide" evidence="14">
    <location>
        <begin position="1"/>
        <end position="29"/>
    </location>
</feature>
<dbReference type="InterPro" id="IPR000823">
    <property type="entry name" value="Peroxidase_pln"/>
</dbReference>
<keyword evidence="5 10" id="KW-0479">Metal-binding</keyword>
<feature type="chain" id="PRO_5044822031" description="Plant heme peroxidase family profile domain-containing protein" evidence="14">
    <location>
        <begin position="30"/>
        <end position="193"/>
    </location>
</feature>
<comment type="cofactor">
    <cofactor evidence="10">
        <name>Ca(2+)</name>
        <dbReference type="ChEBI" id="CHEBI:29108"/>
    </cofactor>
    <text evidence="10">Binds 2 calcium ions per subunit.</text>
</comment>
<dbReference type="EMBL" id="JBJQOH010000007">
    <property type="protein sequence ID" value="KAL3678424.1"/>
    <property type="molecule type" value="Genomic_DNA"/>
</dbReference>
<accession>A0ABD3GMM2</accession>
<feature type="binding site" evidence="10">
    <location>
        <position position="74"/>
    </location>
    <ligand>
        <name>Ca(2+)</name>
        <dbReference type="ChEBI" id="CHEBI:29108"/>
        <label>1</label>
    </ligand>
</feature>
<name>A0ABD3GMM2_9MARC</name>
<evidence type="ECO:0000256" key="6">
    <source>
        <dbReference type="ARBA" id="ARBA00023002"/>
    </source>
</evidence>
<dbReference type="GO" id="GO:0140825">
    <property type="term" value="F:lactoperoxidase activity"/>
    <property type="evidence" value="ECO:0007669"/>
    <property type="project" value="UniProtKB-EC"/>
</dbReference>
<keyword evidence="7" id="KW-0408">Iron</keyword>
<feature type="active site" description="Proton acceptor" evidence="9">
    <location>
        <position position="73"/>
    </location>
</feature>
<evidence type="ECO:0000256" key="3">
    <source>
        <dbReference type="ARBA" id="ARBA00022559"/>
    </source>
</evidence>
<evidence type="ECO:0000256" key="10">
    <source>
        <dbReference type="PIRSR" id="PIRSR600823-3"/>
    </source>
</evidence>
<feature type="site" description="Transition state stabilizer" evidence="11">
    <location>
        <position position="69"/>
    </location>
</feature>
<dbReference type="Pfam" id="PF00141">
    <property type="entry name" value="peroxidase"/>
    <property type="match status" value="1"/>
</dbReference>
<feature type="binding site" evidence="10">
    <location>
        <position position="83"/>
    </location>
    <ligand>
        <name>Ca(2+)</name>
        <dbReference type="ChEBI" id="CHEBI:29108"/>
        <label>1</label>
    </ligand>
</feature>
<keyword evidence="6" id="KW-0560">Oxidoreductase</keyword>
<dbReference type="InterPro" id="IPR002016">
    <property type="entry name" value="Haem_peroxidase"/>
</dbReference>
<dbReference type="FunFam" id="1.10.520.10:FF:000009">
    <property type="entry name" value="Peroxidase"/>
    <property type="match status" value="1"/>
</dbReference>
<dbReference type="PROSITE" id="PS50873">
    <property type="entry name" value="PEROXIDASE_4"/>
    <property type="match status" value="1"/>
</dbReference>
<evidence type="ECO:0000256" key="9">
    <source>
        <dbReference type="PIRSR" id="PIRSR600823-1"/>
    </source>
</evidence>
<protein>
    <recommendedName>
        <fullName evidence="15">Plant heme peroxidase family profile domain-containing protein</fullName>
    </recommendedName>
</protein>
<feature type="binding site" evidence="10">
    <location>
        <position position="79"/>
    </location>
    <ligand>
        <name>Ca(2+)</name>
        <dbReference type="ChEBI" id="CHEBI:29108"/>
        <label>1</label>
    </ligand>
</feature>
<feature type="domain" description="Plant heme peroxidase family profile" evidence="15">
    <location>
        <begin position="36"/>
        <end position="153"/>
    </location>
</feature>
<dbReference type="PANTHER" id="PTHR31388:SF5">
    <property type="entry name" value="PEROXIDASE"/>
    <property type="match status" value="1"/>
</dbReference>
<dbReference type="InterPro" id="IPR019794">
    <property type="entry name" value="Peroxidases_AS"/>
</dbReference>
<sequence>MGSSSPKTNFTSVSLVSLLLLAVFGSVHGYYDSYVNFYTKECPSARRVVEATVSSAIRKDRGIAAALLRLHFHDCFVKGCDASILLDASNGVPAEKDSIVNANSIRGYEVIDSIKATVEKYCPRKVSCADILALAARDAVAQIGGPRWKISSGSLREGNGYPLRLSYHRHHPLWSDRKPALQFFRPKWSGSNF</sequence>
<dbReference type="PANTHER" id="PTHR31388">
    <property type="entry name" value="PEROXIDASE 72-RELATED"/>
    <property type="match status" value="1"/>
</dbReference>
<keyword evidence="4" id="KW-0349">Heme</keyword>
<evidence type="ECO:0000313" key="16">
    <source>
        <dbReference type="EMBL" id="KAL3678424.1"/>
    </source>
</evidence>
<dbReference type="AlphaFoldDB" id="A0ABD3GMM2"/>
<keyword evidence="3" id="KW-0575">Peroxidase</keyword>
<feature type="binding site" evidence="10">
    <location>
        <position position="77"/>
    </location>
    <ligand>
        <name>Ca(2+)</name>
        <dbReference type="ChEBI" id="CHEBI:29108"/>
        <label>1</label>
    </ligand>
</feature>
<evidence type="ECO:0000256" key="11">
    <source>
        <dbReference type="PIRSR" id="PIRSR600823-4"/>
    </source>
</evidence>
<feature type="disulfide bond" evidence="12">
    <location>
        <begin position="42"/>
        <end position="122"/>
    </location>
</feature>
<organism evidence="16 17">
    <name type="scientific">Riccia sorocarpa</name>
    <dbReference type="NCBI Taxonomy" id="122646"/>
    <lineage>
        <taxon>Eukaryota</taxon>
        <taxon>Viridiplantae</taxon>
        <taxon>Streptophyta</taxon>
        <taxon>Embryophyta</taxon>
        <taxon>Marchantiophyta</taxon>
        <taxon>Marchantiopsida</taxon>
        <taxon>Marchantiidae</taxon>
        <taxon>Marchantiales</taxon>
        <taxon>Ricciaceae</taxon>
        <taxon>Riccia</taxon>
    </lineage>
</organism>
<feature type="binding site" evidence="10">
    <location>
        <position position="95"/>
    </location>
    <ligand>
        <name>Ca(2+)</name>
        <dbReference type="ChEBI" id="CHEBI:29108"/>
        <label>1</label>
    </ligand>
</feature>
<dbReference type="InterPro" id="IPR010255">
    <property type="entry name" value="Haem_peroxidase_sf"/>
</dbReference>
<comment type="similarity">
    <text evidence="13">Belongs to the peroxidase family.</text>
</comment>
<keyword evidence="14" id="KW-0732">Signal</keyword>
<evidence type="ECO:0000256" key="5">
    <source>
        <dbReference type="ARBA" id="ARBA00022723"/>
    </source>
</evidence>
<comment type="caution">
    <text evidence="16">The sequence shown here is derived from an EMBL/GenBank/DDBJ whole genome shotgun (WGS) entry which is preliminary data.</text>
</comment>
<dbReference type="PRINTS" id="PR00461">
    <property type="entry name" value="PLPEROXIDASE"/>
</dbReference>
<dbReference type="SUPFAM" id="SSF48113">
    <property type="entry name" value="Heme-dependent peroxidases"/>
    <property type="match status" value="1"/>
</dbReference>
<feature type="disulfide bond" evidence="12">
    <location>
        <begin position="75"/>
        <end position="80"/>
    </location>
</feature>
<evidence type="ECO:0000259" key="15">
    <source>
        <dbReference type="PROSITE" id="PS50873"/>
    </source>
</evidence>
<keyword evidence="17" id="KW-1185">Reference proteome</keyword>
<evidence type="ECO:0000256" key="2">
    <source>
        <dbReference type="ARBA" id="ARBA00001970"/>
    </source>
</evidence>
<evidence type="ECO:0000256" key="14">
    <source>
        <dbReference type="SAM" id="SignalP"/>
    </source>
</evidence>
<evidence type="ECO:0000313" key="17">
    <source>
        <dbReference type="Proteomes" id="UP001633002"/>
    </source>
</evidence>
<gene>
    <name evidence="16" type="ORF">R1sor_021380</name>
</gene>
<evidence type="ECO:0000256" key="13">
    <source>
        <dbReference type="RuleBase" id="RU004241"/>
    </source>
</evidence>
<keyword evidence="8 12" id="KW-1015">Disulfide bond</keyword>
<comment type="catalytic activity">
    <reaction evidence="1">
        <text>2 a phenolic donor + H2O2 = 2 a phenolic radical donor + 2 H2O</text>
        <dbReference type="Rhea" id="RHEA:56136"/>
        <dbReference type="ChEBI" id="CHEBI:15377"/>
        <dbReference type="ChEBI" id="CHEBI:16240"/>
        <dbReference type="ChEBI" id="CHEBI:139520"/>
        <dbReference type="ChEBI" id="CHEBI:139521"/>
        <dbReference type="EC" id="1.11.1.7"/>
    </reaction>
</comment>
<feature type="binding site" evidence="10">
    <location>
        <position position="81"/>
    </location>
    <ligand>
        <name>Ca(2+)</name>
        <dbReference type="ChEBI" id="CHEBI:29108"/>
        <label>1</label>
    </ligand>
</feature>
<reference evidence="16 17" key="1">
    <citation type="submission" date="2024-09" db="EMBL/GenBank/DDBJ databases">
        <title>Chromosome-scale assembly of Riccia sorocarpa.</title>
        <authorList>
            <person name="Paukszto L."/>
        </authorList>
    </citation>
    <scope>NUCLEOTIDE SEQUENCE [LARGE SCALE GENOMIC DNA]</scope>
    <source>
        <strain evidence="16">LP-2024</strain>
        <tissue evidence="16">Aerial parts of the thallus</tissue>
    </source>
</reference>
<dbReference type="Proteomes" id="UP001633002">
    <property type="component" value="Unassembled WGS sequence"/>
</dbReference>
<proteinExistence type="inferred from homology"/>
<evidence type="ECO:0000256" key="4">
    <source>
        <dbReference type="ARBA" id="ARBA00022617"/>
    </source>
</evidence>